<sequence length="156" mass="17501">MTLPSLIQIVVSEKYSFTNIVAIELPRQIKRTRVEVWKVNLHTLTACSADLREWSTCSTLLFSLYNLRGKVATSPTAYTSGTLDLKKASISILFFPLTLMPPFSSSTCPLNNVVRGLPPTPTTTMSASRTLPSLTLVESSYFRSEKPRHYKEKRKS</sequence>
<reference evidence="1 2" key="1">
    <citation type="journal article" date="2020" name="bioRxiv">
        <title>Sequence and annotation of 42 cannabis genomes reveals extensive copy number variation in cannabinoid synthesis and pathogen resistance genes.</title>
        <authorList>
            <person name="Mckernan K.J."/>
            <person name="Helbert Y."/>
            <person name="Kane L.T."/>
            <person name="Ebling H."/>
            <person name="Zhang L."/>
            <person name="Liu B."/>
            <person name="Eaton Z."/>
            <person name="Mclaughlin S."/>
            <person name="Kingan S."/>
            <person name="Baybayan P."/>
            <person name="Concepcion G."/>
            <person name="Jordan M."/>
            <person name="Riva A."/>
            <person name="Barbazuk W."/>
            <person name="Harkins T."/>
        </authorList>
    </citation>
    <scope>NUCLEOTIDE SEQUENCE [LARGE SCALE GENOMIC DNA]</scope>
    <source>
        <strain evidence="2">cv. Jamaican Lion 4</strain>
        <tissue evidence="1">Leaf</tissue>
    </source>
</reference>
<dbReference type="Proteomes" id="UP000583929">
    <property type="component" value="Unassembled WGS sequence"/>
</dbReference>
<accession>A0A7J6GME3</accession>
<gene>
    <name evidence="1" type="ORF">G4B88_030990</name>
</gene>
<proteinExistence type="predicted"/>
<evidence type="ECO:0000313" key="1">
    <source>
        <dbReference type="EMBL" id="KAF4384094.1"/>
    </source>
</evidence>
<comment type="caution">
    <text evidence="1">The sequence shown here is derived from an EMBL/GenBank/DDBJ whole genome shotgun (WGS) entry which is preliminary data.</text>
</comment>
<dbReference type="EMBL" id="JAATIQ010000094">
    <property type="protein sequence ID" value="KAF4384094.1"/>
    <property type="molecule type" value="Genomic_DNA"/>
</dbReference>
<protein>
    <submittedName>
        <fullName evidence="1">Uncharacterized protein</fullName>
    </submittedName>
</protein>
<evidence type="ECO:0000313" key="2">
    <source>
        <dbReference type="Proteomes" id="UP000583929"/>
    </source>
</evidence>
<name>A0A7J6GME3_CANSA</name>
<dbReference type="AlphaFoldDB" id="A0A7J6GME3"/>
<keyword evidence="2" id="KW-1185">Reference proteome</keyword>
<organism evidence="1 2">
    <name type="scientific">Cannabis sativa</name>
    <name type="common">Hemp</name>
    <name type="synonym">Marijuana</name>
    <dbReference type="NCBI Taxonomy" id="3483"/>
    <lineage>
        <taxon>Eukaryota</taxon>
        <taxon>Viridiplantae</taxon>
        <taxon>Streptophyta</taxon>
        <taxon>Embryophyta</taxon>
        <taxon>Tracheophyta</taxon>
        <taxon>Spermatophyta</taxon>
        <taxon>Magnoliopsida</taxon>
        <taxon>eudicotyledons</taxon>
        <taxon>Gunneridae</taxon>
        <taxon>Pentapetalae</taxon>
        <taxon>rosids</taxon>
        <taxon>fabids</taxon>
        <taxon>Rosales</taxon>
        <taxon>Cannabaceae</taxon>
        <taxon>Cannabis</taxon>
    </lineage>
</organism>